<dbReference type="Pfam" id="PF07715">
    <property type="entry name" value="Plug"/>
    <property type="match status" value="1"/>
</dbReference>
<dbReference type="CDD" id="cd01347">
    <property type="entry name" value="ligand_gated_channel"/>
    <property type="match status" value="1"/>
</dbReference>
<feature type="domain" description="TonB-dependent receptor-like beta-barrel" evidence="13">
    <location>
        <begin position="206"/>
        <end position="564"/>
    </location>
</feature>
<protein>
    <submittedName>
        <fullName evidence="15">Vitamin B12 transporter BtuB</fullName>
    </submittedName>
</protein>
<evidence type="ECO:0000256" key="6">
    <source>
        <dbReference type="ARBA" id="ARBA00023065"/>
    </source>
</evidence>
<feature type="domain" description="TonB-dependent receptor plug" evidence="14">
    <location>
        <begin position="39"/>
        <end position="144"/>
    </location>
</feature>
<dbReference type="Pfam" id="PF00593">
    <property type="entry name" value="TonB_dep_Rec_b-barrel"/>
    <property type="match status" value="1"/>
</dbReference>
<evidence type="ECO:0000256" key="12">
    <source>
        <dbReference type="SAM" id="SignalP"/>
    </source>
</evidence>
<evidence type="ECO:0000313" key="16">
    <source>
        <dbReference type="Proteomes" id="UP000659697"/>
    </source>
</evidence>
<feature type="chain" id="PRO_5046108399" evidence="12">
    <location>
        <begin position="21"/>
        <end position="591"/>
    </location>
</feature>
<dbReference type="Proteomes" id="UP000659697">
    <property type="component" value="Unassembled WGS sequence"/>
</dbReference>
<evidence type="ECO:0000256" key="1">
    <source>
        <dbReference type="ARBA" id="ARBA00004571"/>
    </source>
</evidence>
<dbReference type="Gene3D" id="2.170.130.10">
    <property type="entry name" value="TonB-dependent receptor, plug domain"/>
    <property type="match status" value="1"/>
</dbReference>
<dbReference type="RefSeq" id="WP_189430900.1">
    <property type="nucleotide sequence ID" value="NZ_BNAO01000002.1"/>
</dbReference>
<sequence length="591" mass="65211">MFKPSWAAVLVASCCFTVQAEESIEHISVYANRTPTTTSEVLASVTVLDRADIVERQAQDLPALLAQLPGVNLSRDGGRGQNSGLYVRGGNSGHTLVLIDGVRSGSATLGYKALAMLPLEFIERIEVIRGPRAAWYGADALSGVIAITTRKVDGAELNANVGSFGQAGADVSLSQQVGELNLSATAGYSRADGFNVRKDLDPDRDGYNQRFAKLAADYQTSLGLWQAQFDINSGFYQFDTAWGTEDQADTLNRSYLVGWQHQLGQWQHQAQLSRVLDDDTPYGPVSRSPFVTERDEFSYQTSSAITENLNWLAGVNWYSENVARSGVNYVTDGRINRALFSGVNFKQGSVQLDGSVRRDLTDEYGGNNTWQLAAGYWFTDAWQLRASRGAAFKAPTFNDLYYPGFSNPELAPETTLSDEIAIHYRVANGSIQLAWFENDVDNLIQYDSVSNQTLNIEQAKISGVELVIEVDVAGIQQSFAYSWIDTENTLTGQRLVRRPENTLNWRAAHSWDKLSAYITADYQSNTYQGEFASSEYLGGFTLWGVGTSYQFSSALTIRAKLDNLFDKKYQSNASYTTAGVNFGLSLSYRPQ</sequence>
<keyword evidence="7 11" id="KW-0798">TonB box</keyword>
<keyword evidence="2 10" id="KW-0813">Transport</keyword>
<gene>
    <name evidence="15" type="primary">btuB</name>
    <name evidence="15" type="ORF">GCM10010919_10110</name>
</gene>
<evidence type="ECO:0000259" key="14">
    <source>
        <dbReference type="Pfam" id="PF07715"/>
    </source>
</evidence>
<keyword evidence="9 10" id="KW-0998">Cell outer membrane</keyword>
<dbReference type="PANTHER" id="PTHR30069">
    <property type="entry name" value="TONB-DEPENDENT OUTER MEMBRANE RECEPTOR"/>
    <property type="match status" value="1"/>
</dbReference>
<keyword evidence="16" id="KW-1185">Reference proteome</keyword>
<dbReference type="InterPro" id="IPR037066">
    <property type="entry name" value="Plug_dom_sf"/>
</dbReference>
<dbReference type="PANTHER" id="PTHR30069:SF53">
    <property type="entry name" value="COLICIN I RECEPTOR-RELATED"/>
    <property type="match status" value="1"/>
</dbReference>
<keyword evidence="5 12" id="KW-0732">Signal</keyword>
<dbReference type="InterPro" id="IPR000531">
    <property type="entry name" value="Beta-barrel_TonB"/>
</dbReference>
<reference evidence="16" key="1">
    <citation type="journal article" date="2019" name="Int. J. Syst. Evol. Microbiol.">
        <title>The Global Catalogue of Microorganisms (GCM) 10K type strain sequencing project: providing services to taxonomists for standard genome sequencing and annotation.</title>
        <authorList>
            <consortium name="The Broad Institute Genomics Platform"/>
            <consortium name="The Broad Institute Genome Sequencing Center for Infectious Disease"/>
            <person name="Wu L."/>
            <person name="Ma J."/>
        </authorList>
    </citation>
    <scope>NUCLEOTIDE SEQUENCE [LARGE SCALE GENOMIC DNA]</scope>
    <source>
        <strain evidence="16">CGMCC 1.7003</strain>
    </source>
</reference>
<evidence type="ECO:0000256" key="2">
    <source>
        <dbReference type="ARBA" id="ARBA00022448"/>
    </source>
</evidence>
<name>A0ABQ3KWL8_9ALTE</name>
<keyword evidence="3 10" id="KW-1134">Transmembrane beta strand</keyword>
<comment type="subcellular location">
    <subcellularLocation>
        <location evidence="1 10">Cell outer membrane</location>
        <topology evidence="1 10">Multi-pass membrane protein</topology>
    </subcellularLocation>
</comment>
<evidence type="ECO:0000259" key="13">
    <source>
        <dbReference type="Pfam" id="PF00593"/>
    </source>
</evidence>
<evidence type="ECO:0000256" key="11">
    <source>
        <dbReference type="RuleBase" id="RU003357"/>
    </source>
</evidence>
<evidence type="ECO:0000256" key="7">
    <source>
        <dbReference type="ARBA" id="ARBA00023077"/>
    </source>
</evidence>
<comment type="similarity">
    <text evidence="10 11">Belongs to the TonB-dependent receptor family.</text>
</comment>
<feature type="signal peptide" evidence="12">
    <location>
        <begin position="1"/>
        <end position="20"/>
    </location>
</feature>
<dbReference type="Gene3D" id="2.40.170.20">
    <property type="entry name" value="TonB-dependent receptor, beta-barrel domain"/>
    <property type="match status" value="1"/>
</dbReference>
<keyword evidence="4 10" id="KW-0812">Transmembrane</keyword>
<evidence type="ECO:0000256" key="5">
    <source>
        <dbReference type="ARBA" id="ARBA00022729"/>
    </source>
</evidence>
<dbReference type="SUPFAM" id="SSF56935">
    <property type="entry name" value="Porins"/>
    <property type="match status" value="1"/>
</dbReference>
<evidence type="ECO:0000256" key="4">
    <source>
        <dbReference type="ARBA" id="ARBA00022692"/>
    </source>
</evidence>
<evidence type="ECO:0000256" key="3">
    <source>
        <dbReference type="ARBA" id="ARBA00022452"/>
    </source>
</evidence>
<evidence type="ECO:0000313" key="15">
    <source>
        <dbReference type="EMBL" id="GHG63942.1"/>
    </source>
</evidence>
<dbReference type="EMBL" id="BNAO01000002">
    <property type="protein sequence ID" value="GHG63942.1"/>
    <property type="molecule type" value="Genomic_DNA"/>
</dbReference>
<evidence type="ECO:0000256" key="8">
    <source>
        <dbReference type="ARBA" id="ARBA00023136"/>
    </source>
</evidence>
<comment type="caution">
    <text evidence="15">The sequence shown here is derived from an EMBL/GenBank/DDBJ whole genome shotgun (WGS) entry which is preliminary data.</text>
</comment>
<evidence type="ECO:0000256" key="9">
    <source>
        <dbReference type="ARBA" id="ARBA00023237"/>
    </source>
</evidence>
<proteinExistence type="inferred from homology"/>
<accession>A0ABQ3KWL8</accession>
<organism evidence="15 16">
    <name type="scientific">Alishewanella longhuensis</name>
    <dbReference type="NCBI Taxonomy" id="1091037"/>
    <lineage>
        <taxon>Bacteria</taxon>
        <taxon>Pseudomonadati</taxon>
        <taxon>Pseudomonadota</taxon>
        <taxon>Gammaproteobacteria</taxon>
        <taxon>Alteromonadales</taxon>
        <taxon>Alteromonadaceae</taxon>
        <taxon>Alishewanella</taxon>
    </lineage>
</organism>
<dbReference type="PROSITE" id="PS52016">
    <property type="entry name" value="TONB_DEPENDENT_REC_3"/>
    <property type="match status" value="1"/>
</dbReference>
<keyword evidence="6" id="KW-0406">Ion transport</keyword>
<dbReference type="InterPro" id="IPR036942">
    <property type="entry name" value="Beta-barrel_TonB_sf"/>
</dbReference>
<keyword evidence="8 10" id="KW-0472">Membrane</keyword>
<dbReference type="InterPro" id="IPR012910">
    <property type="entry name" value="Plug_dom"/>
</dbReference>
<dbReference type="InterPro" id="IPR039426">
    <property type="entry name" value="TonB-dep_rcpt-like"/>
</dbReference>
<evidence type="ECO:0000256" key="10">
    <source>
        <dbReference type="PROSITE-ProRule" id="PRU01360"/>
    </source>
</evidence>